<dbReference type="InterPro" id="IPR003029">
    <property type="entry name" value="S1_domain"/>
</dbReference>
<feature type="compositionally biased region" description="Acidic residues" evidence="6">
    <location>
        <begin position="524"/>
        <end position="536"/>
    </location>
</feature>
<feature type="compositionally biased region" description="Low complexity" evidence="6">
    <location>
        <begin position="316"/>
        <end position="328"/>
    </location>
</feature>
<protein>
    <recommendedName>
        <fullName evidence="7">S1 motif domain-containing protein</fullName>
    </recommendedName>
</protein>
<feature type="compositionally biased region" description="Low complexity" evidence="6">
    <location>
        <begin position="181"/>
        <end position="190"/>
    </location>
</feature>
<feature type="compositionally biased region" description="Low complexity" evidence="6">
    <location>
        <begin position="436"/>
        <end position="457"/>
    </location>
</feature>
<comment type="caution">
    <text evidence="8">The sequence shown here is derived from an EMBL/GenBank/DDBJ whole genome shotgun (WGS) entry which is preliminary data.</text>
</comment>
<feature type="compositionally biased region" description="Low complexity" evidence="6">
    <location>
        <begin position="55"/>
        <end position="69"/>
    </location>
</feature>
<feature type="compositionally biased region" description="Basic residues" evidence="6">
    <location>
        <begin position="1359"/>
        <end position="1369"/>
    </location>
</feature>
<feature type="compositionally biased region" description="Low complexity" evidence="6">
    <location>
        <begin position="345"/>
        <end position="404"/>
    </location>
</feature>
<evidence type="ECO:0000256" key="4">
    <source>
        <dbReference type="ARBA" id="ARBA00022842"/>
    </source>
</evidence>
<feature type="compositionally biased region" description="Basic residues" evidence="6">
    <location>
        <begin position="122"/>
        <end position="132"/>
    </location>
</feature>
<dbReference type="InterPro" id="IPR004659">
    <property type="entry name" value="RNase_E/G"/>
</dbReference>
<feature type="compositionally biased region" description="Basic and acidic residues" evidence="6">
    <location>
        <begin position="1100"/>
        <end position="1111"/>
    </location>
</feature>
<dbReference type="PROSITE" id="PS50126">
    <property type="entry name" value="S1"/>
    <property type="match status" value="1"/>
</dbReference>
<dbReference type="SUPFAM" id="SSF50249">
    <property type="entry name" value="Nucleic acid-binding proteins"/>
    <property type="match status" value="1"/>
</dbReference>
<evidence type="ECO:0000313" key="8">
    <source>
        <dbReference type="EMBL" id="GAA2017780.1"/>
    </source>
</evidence>
<keyword evidence="3" id="KW-0378">Hydrolase</keyword>
<comment type="cofactor">
    <cofactor evidence="1">
        <name>Mg(2+)</name>
        <dbReference type="ChEBI" id="CHEBI:18420"/>
    </cofactor>
</comment>
<dbReference type="CDD" id="cd04453">
    <property type="entry name" value="S1_RNase_E"/>
    <property type="match status" value="1"/>
</dbReference>
<feature type="domain" description="S1 motif" evidence="7">
    <location>
        <begin position="717"/>
        <end position="800"/>
    </location>
</feature>
<feature type="compositionally biased region" description="Low complexity" evidence="6">
    <location>
        <begin position="263"/>
        <end position="304"/>
    </location>
</feature>
<organism evidence="8 9">
    <name type="scientific">Catenulispora yoronensis</name>
    <dbReference type="NCBI Taxonomy" id="450799"/>
    <lineage>
        <taxon>Bacteria</taxon>
        <taxon>Bacillati</taxon>
        <taxon>Actinomycetota</taxon>
        <taxon>Actinomycetes</taxon>
        <taxon>Catenulisporales</taxon>
        <taxon>Catenulisporaceae</taxon>
        <taxon>Catenulispora</taxon>
    </lineage>
</organism>
<evidence type="ECO:0000313" key="9">
    <source>
        <dbReference type="Proteomes" id="UP001500751"/>
    </source>
</evidence>
<feature type="region of interest" description="Disordered" evidence="6">
    <location>
        <begin position="1298"/>
        <end position="1379"/>
    </location>
</feature>
<feature type="region of interest" description="Disordered" evidence="6">
    <location>
        <begin position="1"/>
        <end position="492"/>
    </location>
</feature>
<feature type="region of interest" description="Disordered" evidence="6">
    <location>
        <begin position="509"/>
        <end position="663"/>
    </location>
</feature>
<proteinExistence type="predicted"/>
<dbReference type="SMART" id="SM00316">
    <property type="entry name" value="S1"/>
    <property type="match status" value="1"/>
</dbReference>
<evidence type="ECO:0000256" key="6">
    <source>
        <dbReference type="SAM" id="MobiDB-lite"/>
    </source>
</evidence>
<feature type="compositionally biased region" description="Basic and acidic residues" evidence="6">
    <location>
        <begin position="1136"/>
        <end position="1154"/>
    </location>
</feature>
<feature type="compositionally biased region" description="Low complexity" evidence="6">
    <location>
        <begin position="421"/>
        <end position="430"/>
    </location>
</feature>
<dbReference type="InterPro" id="IPR019307">
    <property type="entry name" value="RNA-bd_AU-1/RNase_E/G"/>
</dbReference>
<dbReference type="NCBIfam" id="TIGR00757">
    <property type="entry name" value="RNaseEG"/>
    <property type="match status" value="1"/>
</dbReference>
<feature type="compositionally biased region" description="Low complexity" evidence="6">
    <location>
        <begin position="199"/>
        <end position="234"/>
    </location>
</feature>
<feature type="compositionally biased region" description="Acidic residues" evidence="6">
    <location>
        <begin position="569"/>
        <end position="583"/>
    </location>
</feature>
<feature type="compositionally biased region" description="Low complexity" evidence="6">
    <location>
        <begin position="22"/>
        <end position="35"/>
    </location>
</feature>
<sequence length="1379" mass="143183">MLENEPTGVPGDEPAQTHDVQEAATTAATNEGGTEAPKRPRRRAASRPAGPPQAPAEESAPAGASAAPAGEDEPEATKPKRARKTAAKKVAAPEPAAVDGDAAEAGSDAGGADSDEAPAAKKTTRTRTRKKAVASEQTIGDAEAETETQSAGSEQDSAGDGDGGAEASETGTRGRGRGRAAKTASGRTARSGGGDSAADEASAADESTSDSTAKTGGTDTDTDTNADAADQQTGRRANAGADTESADQQSSRRSRTRNRRGADASSAEDAGTAGSTTETAASSASSTSTASTSAAEGSTTEGSAPRTTSRAAALGSPFVSPFSSPTVPDKTTKQQSAPKADQTKPAADASRAGNAAGAAAPATAGSTTASTAASHPVTASTAAPTATPTATADADAAADQSAPEPDAEAKPAKTRTRRRAASAPAGPPRAQDTRAAKSAAAAQTAAAAAATTSTTDTTAEEDEEAEALAAQTVDLDSLSPADRARADTEARAAAPAAGLLFQAPDLAAAVAQQAAAKAAKADTTADEEEAEEEEAEPAPTRRTRTRSRNRNRAEQAEAVEPSGGAAADTEADAADEDDDDEEGGGSSSRRGRRRRRRAGGEAVEASPDDPPNTVVKVRESRVRSRDRKGGLVVDDDVQGVRGSTRLEAKKQRRREGRDTGRRRAPLITEAEFLARRESVERVMVVRQSGDRTQIAVLEDGVLVEHYVNRAQSSSYVGNVYLGKVQNVLPSMEAAFVDIGKGRNAVLYAGEVNFDAAGVTGHAKRIESVLKSGQAVLTQVTKDPIGHKGARLTSQISLPGRYLVYVPEGTMTGISRKLPENERNRLKAILKAVVPENAGVIVRTAAEGATEDELRRDVERLSAQWEEIQRKAQSSASSAPTLLYGEPDLTVRVVRDIFNEDFSQLVVSGDEAWDTIRGYVGGVAPDLAPRLERWTSELDIFSVHRVDEQLAKALDRKVWLPSGGSLVIDRTEAMVVIDVNTGKFTGSGGNLEETVTRNNIEAAEEIVRQLRLRDLGGIIVIDFIDMVLESNRELVMRRLLECLGRDRTKHQVAEVTSLGLVQMTRKRVGQGLLEAFSETCDKCNGRGVLVHMEPVPVGHGHSHDDGQHDRGGRQGGKGGRGGSGDARGAAGAAEATRTGEARSEAGQDGHDGHDGLDDEPETGRGRRKRRKSHGHVDRQQHFDPQYDVDGVPEDFRDFADGEAALAGPVTVRSVRKVAASGGGQDDDAQDDGADDRSEADGAEVVTVSEHSHVDEVADHAHVVAPVVTAGDVVAVEEADVTERLAVGDVQAHTVYVPPANGGAAVADREETEAEQAEQVEEAGQPATAAAQPATASAPAANGNADTDADADPETDEAPKRRGLRVRRAAKRPAGPPATHS</sequence>
<evidence type="ECO:0000256" key="5">
    <source>
        <dbReference type="ARBA" id="ARBA00022884"/>
    </source>
</evidence>
<accession>A0ABP5F5M1</accession>
<feature type="compositionally biased region" description="Basic and acidic residues" evidence="6">
    <location>
        <begin position="616"/>
        <end position="629"/>
    </location>
</feature>
<dbReference type="EMBL" id="BAAAQN010000005">
    <property type="protein sequence ID" value="GAA2017780.1"/>
    <property type="molecule type" value="Genomic_DNA"/>
</dbReference>
<dbReference type="PANTHER" id="PTHR30001">
    <property type="entry name" value="RIBONUCLEASE"/>
    <property type="match status" value="1"/>
</dbReference>
<feature type="compositionally biased region" description="Low complexity" evidence="6">
    <location>
        <begin position="1125"/>
        <end position="1135"/>
    </location>
</feature>
<evidence type="ECO:0000259" key="7">
    <source>
        <dbReference type="PROSITE" id="PS50126"/>
    </source>
</evidence>
<evidence type="ECO:0000256" key="2">
    <source>
        <dbReference type="ARBA" id="ARBA00022723"/>
    </source>
</evidence>
<dbReference type="InterPro" id="IPR012340">
    <property type="entry name" value="NA-bd_OB-fold"/>
</dbReference>
<dbReference type="Gene3D" id="2.40.50.140">
    <property type="entry name" value="Nucleic acid-binding proteins"/>
    <property type="match status" value="1"/>
</dbReference>
<keyword evidence="2" id="KW-0479">Metal-binding</keyword>
<feature type="compositionally biased region" description="Low complexity" evidence="6">
    <location>
        <begin position="1320"/>
        <end position="1344"/>
    </location>
</feature>
<name>A0ABP5F5M1_9ACTN</name>
<keyword evidence="4" id="KW-0460">Magnesium</keyword>
<evidence type="ECO:0000256" key="3">
    <source>
        <dbReference type="ARBA" id="ARBA00022801"/>
    </source>
</evidence>
<feature type="region of interest" description="Disordered" evidence="6">
    <location>
        <begin position="1092"/>
        <end position="1193"/>
    </location>
</feature>
<feature type="compositionally biased region" description="Basic residues" evidence="6">
    <location>
        <begin position="541"/>
        <end position="550"/>
    </location>
</feature>
<evidence type="ECO:0000256" key="1">
    <source>
        <dbReference type="ARBA" id="ARBA00001946"/>
    </source>
</evidence>
<dbReference type="Pfam" id="PF10150">
    <property type="entry name" value="RNase_E_G"/>
    <property type="match status" value="1"/>
</dbReference>
<feature type="compositionally biased region" description="Acidic residues" evidence="6">
    <location>
        <begin position="1223"/>
        <end position="1232"/>
    </location>
</feature>
<dbReference type="PANTHER" id="PTHR30001:SF0">
    <property type="entry name" value="RIBONUCLEASE G"/>
    <property type="match status" value="1"/>
</dbReference>
<feature type="compositionally biased region" description="Gly residues" evidence="6">
    <location>
        <begin position="1112"/>
        <end position="1124"/>
    </location>
</feature>
<feature type="compositionally biased region" description="Low complexity" evidence="6">
    <location>
        <begin position="509"/>
        <end position="522"/>
    </location>
</feature>
<gene>
    <name evidence="8" type="ORF">GCM10009839_12120</name>
</gene>
<dbReference type="RefSeq" id="WP_344664494.1">
    <property type="nucleotide sequence ID" value="NZ_BAAAQN010000005.1"/>
</dbReference>
<dbReference type="Proteomes" id="UP001500751">
    <property type="component" value="Unassembled WGS sequence"/>
</dbReference>
<feature type="compositionally biased region" description="Acidic residues" evidence="6">
    <location>
        <begin position="1308"/>
        <end position="1319"/>
    </location>
</feature>
<keyword evidence="9" id="KW-1185">Reference proteome</keyword>
<feature type="compositionally biased region" description="Basic and acidic residues" evidence="6">
    <location>
        <begin position="644"/>
        <end position="661"/>
    </location>
</feature>
<feature type="compositionally biased region" description="Low complexity" evidence="6">
    <location>
        <begin position="88"/>
        <end position="112"/>
    </location>
</feature>
<keyword evidence="5" id="KW-0694">RNA-binding</keyword>
<reference evidence="9" key="1">
    <citation type="journal article" date="2019" name="Int. J. Syst. Evol. Microbiol.">
        <title>The Global Catalogue of Microorganisms (GCM) 10K type strain sequencing project: providing services to taxonomists for standard genome sequencing and annotation.</title>
        <authorList>
            <consortium name="The Broad Institute Genomics Platform"/>
            <consortium name="The Broad Institute Genome Sequencing Center for Infectious Disease"/>
            <person name="Wu L."/>
            <person name="Ma J."/>
        </authorList>
    </citation>
    <scope>NUCLEOTIDE SEQUENCE [LARGE SCALE GENOMIC DNA]</scope>
    <source>
        <strain evidence="9">JCM 16014</strain>
    </source>
</reference>
<feature type="region of interest" description="Disordered" evidence="6">
    <location>
        <begin position="1215"/>
        <end position="1239"/>
    </location>
</feature>
<feature type="compositionally biased region" description="Acidic residues" evidence="6">
    <location>
        <begin position="1345"/>
        <end position="1354"/>
    </location>
</feature>